<gene>
    <name evidence="9" type="ORF">RNJ44_02751</name>
</gene>
<dbReference type="PIRSF" id="PIRSF000729">
    <property type="entry name" value="GK"/>
    <property type="match status" value="1"/>
</dbReference>
<evidence type="ECO:0000256" key="7">
    <source>
        <dbReference type="SAM" id="MobiDB-lite"/>
    </source>
</evidence>
<evidence type="ECO:0000256" key="1">
    <source>
        <dbReference type="ARBA" id="ARBA00022605"/>
    </source>
</evidence>
<evidence type="ECO:0000313" key="9">
    <source>
        <dbReference type="EMBL" id="KAL3234963.1"/>
    </source>
</evidence>
<dbReference type="InterPro" id="IPR011529">
    <property type="entry name" value="Glu_5kinase"/>
</dbReference>
<dbReference type="PROSITE" id="PS00902">
    <property type="entry name" value="GLUTAMATE_5_KINASE"/>
    <property type="match status" value="1"/>
</dbReference>
<feature type="region of interest" description="Disordered" evidence="7">
    <location>
        <begin position="269"/>
        <end position="289"/>
    </location>
</feature>
<dbReference type="InterPro" id="IPR005715">
    <property type="entry name" value="Glu_5kinase/COase_Synthase"/>
</dbReference>
<evidence type="ECO:0000313" key="10">
    <source>
        <dbReference type="Proteomes" id="UP001623330"/>
    </source>
</evidence>
<dbReference type="HAMAP" id="MF_00456">
    <property type="entry name" value="ProB"/>
    <property type="match status" value="1"/>
</dbReference>
<dbReference type="InterPro" id="IPR036974">
    <property type="entry name" value="PUA_sf"/>
</dbReference>
<dbReference type="InterPro" id="IPR041739">
    <property type="entry name" value="G5K_ProB"/>
</dbReference>
<dbReference type="SUPFAM" id="SSF53633">
    <property type="entry name" value="Carbamate kinase-like"/>
    <property type="match status" value="1"/>
</dbReference>
<dbReference type="Gene3D" id="2.30.130.10">
    <property type="entry name" value="PUA domain"/>
    <property type="match status" value="1"/>
</dbReference>
<dbReference type="NCBIfam" id="TIGR01027">
    <property type="entry name" value="proB"/>
    <property type="match status" value="1"/>
</dbReference>
<name>A0ABR4P065_9SACH</name>
<dbReference type="InterPro" id="IPR036393">
    <property type="entry name" value="AceGlu_kinase-like_sf"/>
</dbReference>
<dbReference type="Gene3D" id="3.40.1160.10">
    <property type="entry name" value="Acetylglutamate kinase-like"/>
    <property type="match status" value="2"/>
</dbReference>
<evidence type="ECO:0000256" key="3">
    <source>
        <dbReference type="ARBA" id="ARBA00022679"/>
    </source>
</evidence>
<dbReference type="CDD" id="cd04242">
    <property type="entry name" value="AAK_G5K_ProB"/>
    <property type="match status" value="1"/>
</dbReference>
<evidence type="ECO:0000256" key="2">
    <source>
        <dbReference type="ARBA" id="ARBA00022650"/>
    </source>
</evidence>
<dbReference type="InterPro" id="IPR001057">
    <property type="entry name" value="Glu/AcGlu_kinase"/>
</dbReference>
<dbReference type="Pfam" id="PF00696">
    <property type="entry name" value="AA_kinase"/>
    <property type="match status" value="1"/>
</dbReference>
<keyword evidence="6" id="KW-0067">ATP-binding</keyword>
<dbReference type="PRINTS" id="PR00474">
    <property type="entry name" value="GLU5KINASE"/>
</dbReference>
<proteinExistence type="inferred from homology"/>
<evidence type="ECO:0000256" key="6">
    <source>
        <dbReference type="ARBA" id="ARBA00022840"/>
    </source>
</evidence>
<evidence type="ECO:0000256" key="5">
    <source>
        <dbReference type="ARBA" id="ARBA00022777"/>
    </source>
</evidence>
<accession>A0ABR4P065</accession>
<evidence type="ECO:0000256" key="4">
    <source>
        <dbReference type="ARBA" id="ARBA00022741"/>
    </source>
</evidence>
<keyword evidence="4" id="KW-0547">Nucleotide-binding</keyword>
<keyword evidence="2" id="KW-0641">Proline biosynthesis</keyword>
<dbReference type="InterPro" id="IPR019797">
    <property type="entry name" value="Glutamate_5-kinase_CS"/>
</dbReference>
<dbReference type="EMBL" id="JBEVYD010000002">
    <property type="protein sequence ID" value="KAL3234963.1"/>
    <property type="molecule type" value="Genomic_DNA"/>
</dbReference>
<reference evidence="9 10" key="1">
    <citation type="submission" date="2024-05" db="EMBL/GenBank/DDBJ databases">
        <title>Long read based assembly of the Candida bracarensis genome reveals expanded adhesin content.</title>
        <authorList>
            <person name="Marcet-Houben M."/>
            <person name="Ksiezopolska E."/>
            <person name="Gabaldon T."/>
        </authorList>
    </citation>
    <scope>NUCLEOTIDE SEQUENCE [LARGE SCALE GENOMIC DNA]</scope>
    <source>
        <strain evidence="9 10">CBM6</strain>
    </source>
</reference>
<comment type="caution">
    <text evidence="9">The sequence shown here is derived from an EMBL/GenBank/DDBJ whole genome shotgun (WGS) entry which is preliminary data.</text>
</comment>
<dbReference type="PROSITE" id="PS50890">
    <property type="entry name" value="PUA"/>
    <property type="match status" value="1"/>
</dbReference>
<evidence type="ECO:0000259" key="8">
    <source>
        <dbReference type="Pfam" id="PF00696"/>
    </source>
</evidence>
<dbReference type="InterPro" id="IPR001048">
    <property type="entry name" value="Asp/Glu/Uridylate_kinase"/>
</dbReference>
<feature type="compositionally biased region" description="Acidic residues" evidence="7">
    <location>
        <begin position="359"/>
        <end position="381"/>
    </location>
</feature>
<keyword evidence="1" id="KW-0028">Amino-acid biosynthesis</keyword>
<keyword evidence="3" id="KW-0808">Transferase</keyword>
<dbReference type="PANTHER" id="PTHR43654:SF3">
    <property type="entry name" value="GLUTAMATE 5-KINASE"/>
    <property type="match status" value="1"/>
</dbReference>
<feature type="domain" description="Aspartate/glutamate/uridylate kinase" evidence="8">
    <location>
        <begin position="5"/>
        <end position="236"/>
    </location>
</feature>
<protein>
    <submittedName>
        <fullName evidence="9">Glutamate 5-kinase</fullName>
    </submittedName>
</protein>
<organism evidence="9 10">
    <name type="scientific">Nakaseomyces bracarensis</name>
    <dbReference type="NCBI Taxonomy" id="273131"/>
    <lineage>
        <taxon>Eukaryota</taxon>
        <taxon>Fungi</taxon>
        <taxon>Dikarya</taxon>
        <taxon>Ascomycota</taxon>
        <taxon>Saccharomycotina</taxon>
        <taxon>Saccharomycetes</taxon>
        <taxon>Saccharomycetales</taxon>
        <taxon>Saccharomycetaceae</taxon>
        <taxon>Nakaseomyces</taxon>
    </lineage>
</organism>
<dbReference type="CDD" id="cd21157">
    <property type="entry name" value="PUA_G5K"/>
    <property type="match status" value="1"/>
</dbReference>
<keyword evidence="5" id="KW-0418">Kinase</keyword>
<dbReference type="Proteomes" id="UP001623330">
    <property type="component" value="Unassembled WGS sequence"/>
</dbReference>
<sequence length="481" mass="52779">MTPQTIVIKLGTSSLVDEKTREPKLSVMTQVVEVVIQLKRQGHKVVIVSSGGIAVGLNAMEMEKKPTDLAAIQAIAAIGQGRLIGRWSMLFQQYGEKIAQILITRNDILGWTQYKNAQNTINQLLEMGVVPIVNENDTLSISEIKFGDNDTLSAITAALVSADHLFLLTDVDCLYTENPRTNPDAKPIVIVPNMDQGVPGVDTSNADAGSSVGTGGMRTKLIAADLATNAGVNTIIMKSDTPSNVKKIVDYLDKYPKKVLYSDSRSPSVEPSVVDLKNHPYREGGLISPPKSEEDLLDLQDAELAEIKEKNVPLHTVFLAKDLDHHLKNREFWILHGLVTKGVLIIDEDAYNNITNQSGDEESDAEPYVSEEEKEMSEVDQENGLLPKDVIEVKGSFHELECVDIKVGKRLPNGKLDPDAPLEFVGRARCNFTSLELNKIKGLPVDRVQDVLGYDVSEYVAHKDNLAFPTVASTCSLQQQN</sequence>
<feature type="region of interest" description="Disordered" evidence="7">
    <location>
        <begin position="354"/>
        <end position="382"/>
    </location>
</feature>
<dbReference type="PANTHER" id="PTHR43654">
    <property type="entry name" value="GLUTAMATE 5-KINASE"/>
    <property type="match status" value="1"/>
</dbReference>
<keyword evidence="10" id="KW-1185">Reference proteome</keyword>